<keyword evidence="3" id="KW-1185">Reference proteome</keyword>
<evidence type="ECO:0000313" key="2">
    <source>
        <dbReference type="EMBL" id="MDQ0505991.1"/>
    </source>
</evidence>
<reference evidence="2 3" key="1">
    <citation type="submission" date="2023-07" db="EMBL/GenBank/DDBJ databases">
        <title>Genomic Encyclopedia of Type Strains, Phase IV (KMG-IV): sequencing the most valuable type-strain genomes for metagenomic binning, comparative biology and taxonomic classification.</title>
        <authorList>
            <person name="Goeker M."/>
        </authorList>
    </citation>
    <scope>NUCLEOTIDE SEQUENCE [LARGE SCALE GENOMIC DNA]</scope>
    <source>
        <strain evidence="2 3">DSM 3770</strain>
    </source>
</reference>
<organism evidence="2 3">
    <name type="scientific">Xanthobacter agilis</name>
    <dbReference type="NCBI Taxonomy" id="47492"/>
    <lineage>
        <taxon>Bacteria</taxon>
        <taxon>Pseudomonadati</taxon>
        <taxon>Pseudomonadota</taxon>
        <taxon>Alphaproteobacteria</taxon>
        <taxon>Hyphomicrobiales</taxon>
        <taxon>Xanthobacteraceae</taxon>
        <taxon>Xanthobacter</taxon>
    </lineage>
</organism>
<keyword evidence="1" id="KW-1133">Transmembrane helix</keyword>
<evidence type="ECO:0000313" key="3">
    <source>
        <dbReference type="Proteomes" id="UP001241747"/>
    </source>
</evidence>
<sequence length="68" mass="8024">MMPDIARAIMFICGTLFFIGLLVFLAREAVERIRHRRRISEDFYARRESFGDQPRVSGRITDIYGDDR</sequence>
<gene>
    <name evidence="2" type="ORF">QOZ94_002795</name>
</gene>
<dbReference type="RefSeq" id="WP_237343912.1">
    <property type="nucleotide sequence ID" value="NZ_JABWGX010000001.1"/>
</dbReference>
<evidence type="ECO:0000256" key="1">
    <source>
        <dbReference type="SAM" id="Phobius"/>
    </source>
</evidence>
<name>A0ABU0LFS1_XANAG</name>
<accession>A0ABU0LFS1</accession>
<proteinExistence type="predicted"/>
<keyword evidence="1" id="KW-0472">Membrane</keyword>
<dbReference type="Proteomes" id="UP001241747">
    <property type="component" value="Unassembled WGS sequence"/>
</dbReference>
<protein>
    <submittedName>
        <fullName evidence="2">Uncharacterized protein</fullName>
    </submittedName>
</protein>
<comment type="caution">
    <text evidence="2">The sequence shown here is derived from an EMBL/GenBank/DDBJ whole genome shotgun (WGS) entry which is preliminary data.</text>
</comment>
<feature type="transmembrane region" description="Helical" evidence="1">
    <location>
        <begin position="6"/>
        <end position="26"/>
    </location>
</feature>
<keyword evidence="1" id="KW-0812">Transmembrane</keyword>
<dbReference type="EMBL" id="JAUSVY010000006">
    <property type="protein sequence ID" value="MDQ0505991.1"/>
    <property type="molecule type" value="Genomic_DNA"/>
</dbReference>